<feature type="compositionally biased region" description="Polar residues" evidence="1">
    <location>
        <begin position="65"/>
        <end position="79"/>
    </location>
</feature>
<feature type="compositionally biased region" description="Polar residues" evidence="1">
    <location>
        <begin position="13"/>
        <end position="22"/>
    </location>
</feature>
<gene>
    <name evidence="2" type="primary">ORFC2</name>
</gene>
<feature type="compositionally biased region" description="Low complexity" evidence="1">
    <location>
        <begin position="23"/>
        <end position="34"/>
    </location>
</feature>
<name>A0A142LXW8_9CIRC</name>
<dbReference type="EMBL" id="KU641384">
    <property type="protein sequence ID" value="AMS38766.1"/>
    <property type="molecule type" value="Genomic_DNA"/>
</dbReference>
<dbReference type="Proteomes" id="UP000116019">
    <property type="component" value="Segment"/>
</dbReference>
<feature type="compositionally biased region" description="Basic and acidic residues" evidence="1">
    <location>
        <begin position="1"/>
        <end position="12"/>
    </location>
</feature>
<sequence length="121" mass="13276">MRTGRTGRERATPSRSRTHTWGTSSRRPSCRPTRWPIGTGPENSTCARASSASSGPSHNCPLRTLTRQTHQPLCGSTTPVRPGFRYGNGVKPPTRPLEHGSIITVWRSVSLNPHLMTTCTK</sequence>
<proteinExistence type="predicted"/>
<reference evidence="2 3" key="1">
    <citation type="submission" date="2016-01" db="EMBL/GenBank/DDBJ databases">
        <title>Molecular characterization of a novel circovirus in zebra finches (Taeniopygia guttata) associated with immunosuppression and opportunistic infections.</title>
        <authorList>
            <person name="Rinder M."/>
            <person name="Schmitz A."/>
            <person name="Peschel A."/>
            <person name="Woerle B."/>
            <person name="Gerlach H."/>
            <person name="Korbel R."/>
        </authorList>
    </citation>
    <scope>NUCLEOTIDE SEQUENCE [LARGE SCALE GENOMIC DNA]</scope>
    <source>
        <strain evidence="2">32469</strain>
    </source>
</reference>
<accession>A0A142LXW8</accession>
<evidence type="ECO:0000313" key="2">
    <source>
        <dbReference type="EMBL" id="AMS38766.1"/>
    </source>
</evidence>
<feature type="region of interest" description="Disordered" evidence="1">
    <location>
        <begin position="1"/>
        <end position="97"/>
    </location>
</feature>
<evidence type="ECO:0000313" key="3">
    <source>
        <dbReference type="Proteomes" id="UP000116019"/>
    </source>
</evidence>
<organism evidence="2 3">
    <name type="scientific">Zebra finch circovirus</name>
    <dbReference type="NCBI Taxonomy" id="1642515"/>
    <lineage>
        <taxon>Viruses</taxon>
        <taxon>Monodnaviria</taxon>
        <taxon>Shotokuvirae</taxon>
        <taxon>Cressdnaviricota</taxon>
        <taxon>Arfiviricetes</taxon>
        <taxon>Cirlivirales</taxon>
        <taxon>Circoviridae</taxon>
        <taxon>Circovirus</taxon>
        <taxon>Circovirus zebrafinch</taxon>
    </lineage>
</organism>
<evidence type="ECO:0000256" key="1">
    <source>
        <dbReference type="SAM" id="MobiDB-lite"/>
    </source>
</evidence>
<feature type="compositionally biased region" description="Polar residues" evidence="1">
    <location>
        <begin position="41"/>
        <end position="57"/>
    </location>
</feature>
<protein>
    <submittedName>
        <fullName evidence="2">ORFC2</fullName>
    </submittedName>
</protein>